<sequence length="103" mass="11169">MSISAIGSSSTYSPYAGVSASTSSPVGETSAKDEFLKFQAMTPAQKMRAMMLAKLGVTEEQLKAMSPEERKKIEDKLKDMVKQQVQNDPDKKGQRGLVADILA</sequence>
<dbReference type="Proteomes" id="UP001057520">
    <property type="component" value="Chromosome"/>
</dbReference>
<feature type="region of interest" description="Disordered" evidence="1">
    <location>
        <begin position="1"/>
        <end position="29"/>
    </location>
</feature>
<keyword evidence="3" id="KW-1185">Reference proteome</keyword>
<evidence type="ECO:0000313" key="2">
    <source>
        <dbReference type="EMBL" id="USQ97775.1"/>
    </source>
</evidence>
<reference evidence="2 3" key="1">
    <citation type="submission" date="2022-04" db="EMBL/GenBank/DDBJ databases">
        <title>Genome sequence of soybean root-associated Caulobacter segnis RL271.</title>
        <authorList>
            <person name="Longley R."/>
            <person name="Bonito G."/>
            <person name="Trigodet F."/>
            <person name="Crosson S."/>
            <person name="Fiebig A."/>
        </authorList>
    </citation>
    <scope>NUCLEOTIDE SEQUENCE [LARGE SCALE GENOMIC DNA]</scope>
    <source>
        <strain evidence="2 3">RL271</strain>
    </source>
</reference>
<name>A0ABY4ZYL0_9CAUL</name>
<gene>
    <name evidence="2" type="ORF">MZV50_09655</name>
</gene>
<proteinExistence type="predicted"/>
<evidence type="ECO:0000313" key="3">
    <source>
        <dbReference type="Proteomes" id="UP001057520"/>
    </source>
</evidence>
<accession>A0ABY4ZYL0</accession>
<protein>
    <submittedName>
        <fullName evidence="2">Uncharacterized protein</fullName>
    </submittedName>
</protein>
<evidence type="ECO:0000256" key="1">
    <source>
        <dbReference type="SAM" id="MobiDB-lite"/>
    </source>
</evidence>
<dbReference type="EMBL" id="CP096040">
    <property type="protein sequence ID" value="USQ97775.1"/>
    <property type="molecule type" value="Genomic_DNA"/>
</dbReference>
<feature type="compositionally biased region" description="Low complexity" evidence="1">
    <location>
        <begin position="1"/>
        <end position="13"/>
    </location>
</feature>
<feature type="region of interest" description="Disordered" evidence="1">
    <location>
        <begin position="81"/>
        <end position="103"/>
    </location>
</feature>
<organism evidence="2 3">
    <name type="scientific">Caulobacter segnis</name>
    <dbReference type="NCBI Taxonomy" id="88688"/>
    <lineage>
        <taxon>Bacteria</taxon>
        <taxon>Pseudomonadati</taxon>
        <taxon>Pseudomonadota</taxon>
        <taxon>Alphaproteobacteria</taxon>
        <taxon>Caulobacterales</taxon>
        <taxon>Caulobacteraceae</taxon>
        <taxon>Caulobacter</taxon>
    </lineage>
</organism>